<keyword evidence="2" id="KW-0812">Transmembrane</keyword>
<dbReference type="NCBIfam" id="TIGR03024">
    <property type="entry name" value="arch_PEF_CTERM"/>
    <property type="match status" value="1"/>
</dbReference>
<reference evidence="4 5" key="1">
    <citation type="submission" date="2013-08" db="EMBL/GenBank/DDBJ databases">
        <authorList>
            <consortium name="DOE Joint Genome Institute"/>
            <person name="Eisen J."/>
            <person name="Huntemann M."/>
            <person name="Han J."/>
            <person name="Chen A."/>
            <person name="Kyrpides N."/>
            <person name="Mavromatis K."/>
            <person name="Markowitz V."/>
            <person name="Palaniappan K."/>
            <person name="Ivanova N."/>
            <person name="Schaumberg A."/>
            <person name="Pati A."/>
            <person name="Liolios K."/>
            <person name="Nordberg H.P."/>
            <person name="Cantor M.N."/>
            <person name="Hua S.X."/>
            <person name="Woyke T."/>
        </authorList>
    </citation>
    <scope>NUCLEOTIDE SEQUENCE [LARGE SCALE GENOMIC DNA]</scope>
    <source>
        <strain evidence="4 5">DSM 2278</strain>
    </source>
</reference>
<evidence type="ECO:0000259" key="3">
    <source>
        <dbReference type="Pfam" id="PF26596"/>
    </source>
</evidence>
<evidence type="ECO:0000313" key="4">
    <source>
        <dbReference type="EMBL" id="ETA68714.1"/>
    </source>
</evidence>
<dbReference type="InterPro" id="IPR017474">
    <property type="entry name" value="PEF_CTERM_C"/>
</dbReference>
<evidence type="ECO:0000313" key="5">
    <source>
        <dbReference type="Proteomes" id="UP000019483"/>
    </source>
</evidence>
<organism evidence="4 5">
    <name type="scientific">Methanolobus tindarius DSM 2278</name>
    <dbReference type="NCBI Taxonomy" id="1090322"/>
    <lineage>
        <taxon>Archaea</taxon>
        <taxon>Methanobacteriati</taxon>
        <taxon>Methanobacteriota</taxon>
        <taxon>Stenosarchaea group</taxon>
        <taxon>Methanomicrobia</taxon>
        <taxon>Methanosarcinales</taxon>
        <taxon>Methanosarcinaceae</taxon>
        <taxon>Methanolobus</taxon>
    </lineage>
</organism>
<feature type="domain" description="PEF-CTERM protein sorting" evidence="3">
    <location>
        <begin position="108"/>
        <end position="131"/>
    </location>
</feature>
<evidence type="ECO:0000256" key="1">
    <source>
        <dbReference type="SAM" id="MobiDB-lite"/>
    </source>
</evidence>
<keyword evidence="5" id="KW-1185">Reference proteome</keyword>
<dbReference type="OrthoDB" id="125844at2157"/>
<feature type="region of interest" description="Disordered" evidence="1">
    <location>
        <begin position="40"/>
        <end position="111"/>
    </location>
</feature>
<sequence>MKITGYHIFIGLMMLLFLFGLFSPQENSYIGMEGNDNFTDNFTNMSQPADQSPLMSTPDSIVSDEEGWWKHDGHSTVTGSNVSTSSSGGESSENPEKKNNEGEDSEEIPEFPGLAIPFIAIMGIAMFFNRK</sequence>
<name>W9DQC2_METTI</name>
<keyword evidence="2" id="KW-0472">Membrane</keyword>
<proteinExistence type="predicted"/>
<feature type="transmembrane region" description="Helical" evidence="2">
    <location>
        <begin position="111"/>
        <end position="128"/>
    </location>
</feature>
<feature type="compositionally biased region" description="Polar residues" evidence="1">
    <location>
        <begin position="40"/>
        <end position="60"/>
    </location>
</feature>
<keyword evidence="2" id="KW-1133">Transmembrane helix</keyword>
<protein>
    <recommendedName>
        <fullName evidence="3">PEF-CTERM protein sorting domain-containing protein</fullName>
    </recommendedName>
</protein>
<dbReference type="Pfam" id="PF26596">
    <property type="entry name" value="PEF-CTERM_ARCH"/>
    <property type="match status" value="1"/>
</dbReference>
<dbReference type="AlphaFoldDB" id="W9DQC2"/>
<dbReference type="Proteomes" id="UP000019483">
    <property type="component" value="Unassembled WGS sequence"/>
</dbReference>
<comment type="caution">
    <text evidence="4">The sequence shown here is derived from an EMBL/GenBank/DDBJ whole genome shotgun (WGS) entry which is preliminary data.</text>
</comment>
<dbReference type="RefSeq" id="WP_023845849.1">
    <property type="nucleotide sequence ID" value="NZ_AZAJ01000001.1"/>
</dbReference>
<accession>W9DQC2</accession>
<gene>
    <name evidence="4" type="ORF">MettiDRAFT_2193</name>
</gene>
<feature type="compositionally biased region" description="Low complexity" evidence="1">
    <location>
        <begin position="75"/>
        <end position="92"/>
    </location>
</feature>
<evidence type="ECO:0000256" key="2">
    <source>
        <dbReference type="SAM" id="Phobius"/>
    </source>
</evidence>
<dbReference type="EMBL" id="AZAJ01000001">
    <property type="protein sequence ID" value="ETA68714.1"/>
    <property type="molecule type" value="Genomic_DNA"/>
</dbReference>